<reference evidence="3 4" key="1">
    <citation type="submission" date="2019-06" db="EMBL/GenBank/DDBJ databases">
        <authorList>
            <person name="Li J."/>
        </authorList>
    </citation>
    <scope>NUCLEOTIDE SEQUENCE [LARGE SCALE GENOMIC DNA]</scope>
    <source>
        <strain evidence="3 4">LMG 28165</strain>
    </source>
</reference>
<keyword evidence="1" id="KW-0812">Transmembrane</keyword>
<dbReference type="RefSeq" id="WP_139464708.1">
    <property type="nucleotide sequence ID" value="NZ_VDHJ01000002.1"/>
</dbReference>
<evidence type="ECO:0000259" key="2">
    <source>
        <dbReference type="Pfam" id="PF10756"/>
    </source>
</evidence>
<dbReference type="AlphaFoldDB" id="A0A5C4U6Q6"/>
<protein>
    <submittedName>
        <fullName evidence="3">PH domain-containing protein</fullName>
    </submittedName>
</protein>
<dbReference type="OrthoDB" id="5190396at2"/>
<keyword evidence="1" id="KW-1133">Transmembrane helix</keyword>
<dbReference type="InterPro" id="IPR019692">
    <property type="entry name" value="CFP-6_PH"/>
</dbReference>
<dbReference type="Proteomes" id="UP000312032">
    <property type="component" value="Unassembled WGS sequence"/>
</dbReference>
<name>A0A5C4U6Q6_9CORY</name>
<dbReference type="Pfam" id="PF10756">
    <property type="entry name" value="bPH_6"/>
    <property type="match status" value="1"/>
</dbReference>
<organism evidence="3 4">
    <name type="scientific">Corynebacterium tapiri</name>
    <dbReference type="NCBI Taxonomy" id="1448266"/>
    <lineage>
        <taxon>Bacteria</taxon>
        <taxon>Bacillati</taxon>
        <taxon>Actinomycetota</taxon>
        <taxon>Actinomycetes</taxon>
        <taxon>Mycobacteriales</taxon>
        <taxon>Corynebacteriaceae</taxon>
        <taxon>Corynebacterium</taxon>
    </lineage>
</organism>
<evidence type="ECO:0000256" key="1">
    <source>
        <dbReference type="SAM" id="Phobius"/>
    </source>
</evidence>
<comment type="caution">
    <text evidence="3">The sequence shown here is derived from an EMBL/GenBank/DDBJ whole genome shotgun (WGS) entry which is preliminary data.</text>
</comment>
<evidence type="ECO:0000313" key="3">
    <source>
        <dbReference type="EMBL" id="TNL99792.1"/>
    </source>
</evidence>
<keyword evidence="4" id="KW-1185">Reference proteome</keyword>
<evidence type="ECO:0000313" key="4">
    <source>
        <dbReference type="Proteomes" id="UP000312032"/>
    </source>
</evidence>
<proteinExistence type="predicted"/>
<accession>A0A5C4U6Q6</accession>
<feature type="domain" description="Low molecular weight protein antigen 6 PH" evidence="2">
    <location>
        <begin position="66"/>
        <end position="135"/>
    </location>
</feature>
<keyword evidence="1" id="KW-0472">Membrane</keyword>
<feature type="transmembrane region" description="Helical" evidence="1">
    <location>
        <begin position="26"/>
        <end position="44"/>
    </location>
</feature>
<sequence>MTTRHTASTGHPTDKDHRGVFRPDRGHLIAAVLMLFLLVFLVGFAPLKTFWLFLFPALFIYWALKAHTTVDDKGISAVYAFRKGAHLPWEDVSGVSYRGSRALAEDKNGDSIVLPGVTFNSLPRLSEASRGRIPDPVTDAKVAADGKVEVIDRNGHSVLMTQEEYQAHQRGQH</sequence>
<gene>
    <name evidence="3" type="ORF">FHE74_01770</name>
</gene>
<dbReference type="EMBL" id="VDHJ01000002">
    <property type="protein sequence ID" value="TNL99792.1"/>
    <property type="molecule type" value="Genomic_DNA"/>
</dbReference>